<reference evidence="2 3" key="1">
    <citation type="submission" date="2016-03" db="EMBL/GenBank/DDBJ databases">
        <title>Microsymbionts genomes from the relict species Vavilovia formosa (Stev.) Fed.</title>
        <authorList>
            <person name="Kopat V."/>
            <person name="Chirak E."/>
            <person name="Kimeklis A."/>
            <person name="Andronov E."/>
        </authorList>
    </citation>
    <scope>NUCLEOTIDE SEQUENCE [LARGE SCALE GENOMIC DNA]</scope>
    <source>
        <strain evidence="2 3">Vaf07</strain>
    </source>
</reference>
<protein>
    <submittedName>
        <fullName evidence="2">Glycine reductase</fullName>
    </submittedName>
</protein>
<dbReference type="Proteomes" id="UP000076574">
    <property type="component" value="Unassembled WGS sequence"/>
</dbReference>
<dbReference type="AlphaFoldDB" id="A0A163YUF3"/>
<proteinExistence type="predicted"/>
<name>A0A163YUF3_9BRAD</name>
<gene>
    <name evidence="2" type="ORF">A4A58_29205</name>
</gene>
<sequence>MADARDDTSGFACDDDVPIQYMARTRAYYQAIGYDVPYRWAHHIDAPFQPLKKPLAQSRVAIVTTAAPFDPAKGDQGPGALYNGGAKFYEVYDGDTSVDHDLRISHIAYDRVHTRADDSGTWFPLPALRELAASGRIGSVAPRFYGAPTNRSHRVTLETDAPEIVKRAKADGVDVAVLVPNCPVCHQTISLVARELEANGIATVVTGCAKDIVEHAAVPRFLFSDFPLGNSAGKPRDKASQAQTLELALRLLESAVGPQTTLQSPQRWARDAVWKRDYNNVALLSAEELARRRAEFDKQKDIARGLRETAA</sequence>
<keyword evidence="3" id="KW-1185">Reference proteome</keyword>
<dbReference type="Pfam" id="PF07355">
    <property type="entry name" value="GRDB"/>
    <property type="match status" value="1"/>
</dbReference>
<dbReference type="RefSeq" id="WP_068734402.1">
    <property type="nucleotide sequence ID" value="NZ_LVYV01000020.1"/>
</dbReference>
<dbReference type="EMBL" id="LVYV01000020">
    <property type="protein sequence ID" value="KZD22585.1"/>
    <property type="molecule type" value="Genomic_DNA"/>
</dbReference>
<accession>A0A163YUF3</accession>
<evidence type="ECO:0000313" key="2">
    <source>
        <dbReference type="EMBL" id="KZD22585.1"/>
    </source>
</evidence>
<comment type="caution">
    <text evidence="2">The sequence shown here is derived from an EMBL/GenBank/DDBJ whole genome shotgun (WGS) entry which is preliminary data.</text>
</comment>
<dbReference type="InterPro" id="IPR010187">
    <property type="entry name" value="Various_sel_PB"/>
</dbReference>
<organism evidence="2 3">
    <name type="scientific">Tardiphaga robiniae</name>
    <dbReference type="NCBI Taxonomy" id="943830"/>
    <lineage>
        <taxon>Bacteria</taxon>
        <taxon>Pseudomonadati</taxon>
        <taxon>Pseudomonadota</taxon>
        <taxon>Alphaproteobacteria</taxon>
        <taxon>Hyphomicrobiales</taxon>
        <taxon>Nitrobacteraceae</taxon>
        <taxon>Tardiphaga</taxon>
    </lineage>
</organism>
<evidence type="ECO:0000313" key="3">
    <source>
        <dbReference type="Proteomes" id="UP000076574"/>
    </source>
</evidence>
<dbReference type="GO" id="GO:0050485">
    <property type="term" value="F:oxidoreductase activity, acting on X-H and Y-H to form an X-Y bond, with a disulfide as acceptor"/>
    <property type="evidence" value="ECO:0007669"/>
    <property type="project" value="InterPro"/>
</dbReference>
<dbReference type="STRING" id="943830.A4A58_29205"/>
<keyword evidence="1" id="KW-0560">Oxidoreductase</keyword>
<evidence type="ECO:0000256" key="1">
    <source>
        <dbReference type="ARBA" id="ARBA00023002"/>
    </source>
</evidence>
<dbReference type="OrthoDB" id="9126078at2"/>